<dbReference type="KEGG" id="psel:GM415_08520"/>
<accession>A0A6I6JG76</accession>
<dbReference type="InterPro" id="IPR007055">
    <property type="entry name" value="BON_dom"/>
</dbReference>
<proteinExistence type="predicted"/>
<dbReference type="Proteomes" id="UP000428328">
    <property type="component" value="Chromosome"/>
</dbReference>
<dbReference type="Pfam" id="PF04972">
    <property type="entry name" value="BON"/>
    <property type="match status" value="2"/>
</dbReference>
<dbReference type="PROSITE" id="PS51257">
    <property type="entry name" value="PROKAR_LIPOPROTEIN"/>
    <property type="match status" value="1"/>
</dbReference>
<evidence type="ECO:0000259" key="1">
    <source>
        <dbReference type="PROSITE" id="PS50914"/>
    </source>
</evidence>
<dbReference type="PANTHER" id="PTHR34606:SF15">
    <property type="entry name" value="BON DOMAIN-CONTAINING PROTEIN"/>
    <property type="match status" value="1"/>
</dbReference>
<name>A0A6I6JG76_9BACT</name>
<reference evidence="2 3" key="1">
    <citation type="submission" date="2019-11" db="EMBL/GenBank/DDBJ databases">
        <authorList>
            <person name="Zheng R.K."/>
            <person name="Sun C.M."/>
        </authorList>
    </citation>
    <scope>NUCLEOTIDE SEQUENCE [LARGE SCALE GENOMIC DNA]</scope>
    <source>
        <strain evidence="2 3">SRB007</strain>
    </source>
</reference>
<protein>
    <submittedName>
        <fullName evidence="2">BON domain-containing protein</fullName>
    </submittedName>
</protein>
<gene>
    <name evidence="2" type="ORF">GM415_08520</name>
</gene>
<feature type="domain" description="BON" evidence="1">
    <location>
        <begin position="138"/>
        <end position="206"/>
    </location>
</feature>
<dbReference type="PROSITE" id="PS50914">
    <property type="entry name" value="BON"/>
    <property type="match status" value="1"/>
</dbReference>
<dbReference type="EMBL" id="CP046400">
    <property type="protein sequence ID" value="QGY40169.1"/>
    <property type="molecule type" value="Genomic_DNA"/>
</dbReference>
<evidence type="ECO:0000313" key="2">
    <source>
        <dbReference type="EMBL" id="QGY40169.1"/>
    </source>
</evidence>
<dbReference type="AlphaFoldDB" id="A0A6I6JG76"/>
<organism evidence="2 3">
    <name type="scientific">Pseudodesulfovibrio cashew</name>
    <dbReference type="NCBI Taxonomy" id="2678688"/>
    <lineage>
        <taxon>Bacteria</taxon>
        <taxon>Pseudomonadati</taxon>
        <taxon>Thermodesulfobacteriota</taxon>
        <taxon>Desulfovibrionia</taxon>
        <taxon>Desulfovibrionales</taxon>
        <taxon>Desulfovibrionaceae</taxon>
    </lineage>
</organism>
<dbReference type="RefSeq" id="WP_158947392.1">
    <property type="nucleotide sequence ID" value="NZ_CP046400.1"/>
</dbReference>
<sequence length="218" mass="23443">MSDRYRHTTLLPGLLILIMGLTLAGCALYPAVQVAGGAMTGYDAVHLADDYLPRNSVEGGELTCTSDRMMERRLRERLAMDGQRTVSGHVINGEAYLVGRFTSRSQADRAVKVASTVEGLRIVHCKFYPMGPAREAQSDHLLLKELAGRLGKARRLDNADLRVEVVRSHAILIGRAGTWAQKTEAVAIASEVGGISDVVDYIVVSGQPASGKAKVAAN</sequence>
<dbReference type="InterPro" id="IPR051686">
    <property type="entry name" value="Lipoprotein_DolP"/>
</dbReference>
<evidence type="ECO:0000313" key="3">
    <source>
        <dbReference type="Proteomes" id="UP000428328"/>
    </source>
</evidence>
<keyword evidence="3" id="KW-1185">Reference proteome</keyword>
<dbReference type="PANTHER" id="PTHR34606">
    <property type="entry name" value="BON DOMAIN-CONTAINING PROTEIN"/>
    <property type="match status" value="1"/>
</dbReference>